<dbReference type="GO" id="GO:0044877">
    <property type="term" value="F:protein-containing complex binding"/>
    <property type="evidence" value="ECO:0007669"/>
    <property type="project" value="TreeGrafter"/>
</dbReference>
<dbReference type="InterPro" id="IPR036291">
    <property type="entry name" value="NAD(P)-bd_dom_sf"/>
</dbReference>
<dbReference type="Pfam" id="PF13460">
    <property type="entry name" value="NAD_binding_10"/>
    <property type="match status" value="1"/>
</dbReference>
<dbReference type="PANTHER" id="PTHR12126">
    <property type="entry name" value="NADH-UBIQUINONE OXIDOREDUCTASE 39 KDA SUBUNIT-RELATED"/>
    <property type="match status" value="1"/>
</dbReference>
<evidence type="ECO:0000313" key="2">
    <source>
        <dbReference type="EMBL" id="SVC27470.1"/>
    </source>
</evidence>
<dbReference type="SUPFAM" id="SSF51735">
    <property type="entry name" value="NAD(P)-binding Rossmann-fold domains"/>
    <property type="match status" value="1"/>
</dbReference>
<dbReference type="EMBL" id="UINC01082577">
    <property type="protein sequence ID" value="SVC27470.1"/>
    <property type="molecule type" value="Genomic_DNA"/>
</dbReference>
<organism evidence="2">
    <name type="scientific">marine metagenome</name>
    <dbReference type="NCBI Taxonomy" id="408172"/>
    <lineage>
        <taxon>unclassified sequences</taxon>
        <taxon>metagenomes</taxon>
        <taxon>ecological metagenomes</taxon>
    </lineage>
</organism>
<dbReference type="Gene3D" id="3.40.50.720">
    <property type="entry name" value="NAD(P)-binding Rossmann-like Domain"/>
    <property type="match status" value="1"/>
</dbReference>
<feature type="domain" description="NAD(P)-binding" evidence="1">
    <location>
        <begin position="7"/>
        <end position="148"/>
    </location>
</feature>
<dbReference type="InterPro" id="IPR016040">
    <property type="entry name" value="NAD(P)-bd_dom"/>
</dbReference>
<protein>
    <recommendedName>
        <fullName evidence="1">NAD(P)-binding domain-containing protein</fullName>
    </recommendedName>
</protein>
<gene>
    <name evidence="2" type="ORF">METZ01_LOCUS280324</name>
</gene>
<name>A0A382KSL9_9ZZZZ</name>
<dbReference type="InterPro" id="IPR051207">
    <property type="entry name" value="ComplexI_NDUFA9_subunit"/>
</dbReference>
<dbReference type="AlphaFoldDB" id="A0A382KSL9"/>
<dbReference type="PANTHER" id="PTHR12126:SF11">
    <property type="entry name" value="NADH DEHYDROGENASE [UBIQUINONE] 1 ALPHA SUBCOMPLEX SUBUNIT 9, MITOCHONDRIAL"/>
    <property type="match status" value="1"/>
</dbReference>
<reference evidence="2" key="1">
    <citation type="submission" date="2018-05" db="EMBL/GenBank/DDBJ databases">
        <authorList>
            <person name="Lanie J.A."/>
            <person name="Ng W.-L."/>
            <person name="Kazmierczak K.M."/>
            <person name="Andrzejewski T.M."/>
            <person name="Davidsen T.M."/>
            <person name="Wayne K.J."/>
            <person name="Tettelin H."/>
            <person name="Glass J.I."/>
            <person name="Rusch D."/>
            <person name="Podicherti R."/>
            <person name="Tsui H.-C.T."/>
            <person name="Winkler M.E."/>
        </authorList>
    </citation>
    <scope>NUCLEOTIDE SEQUENCE</scope>
</reference>
<proteinExistence type="predicted"/>
<evidence type="ECO:0000259" key="1">
    <source>
        <dbReference type="Pfam" id="PF13460"/>
    </source>
</evidence>
<accession>A0A382KSL9</accession>
<sequence>MLVLVTGATGFLGRAVVRELQDHHHRVRCLVHTPGSERLFPDRSVEVHYGSVTDPAALAGSMYDVEVVIHLVGIIRKSRNLTYDLINRQGVANVAAAAKEAGVKHFIQVSAIGATNDVNYTYLYSKWKGEQEVINSGLPYTIIRPSIMFGEGDEFLDTLAGLVKTTPVVPVAGSGRNRFQPIAVADMAKCLALAVDREDLKGKTVEIGGPDQLSYNGLITLISRTLGKRRFRLHVPTWMMYLPTAMVQKVVARPPITTDQLKMISIRNVAEPGIVEETFGFTPRALEGNIDFIRSVGFWDGIKIALGFMPAHLRDH</sequence>